<protein>
    <recommendedName>
        <fullName evidence="3">prephenate dehydrogenase</fullName>
        <ecNumber evidence="3">1.3.1.12</ecNumber>
    </recommendedName>
</protein>
<dbReference type="InterPro" id="IPR046825">
    <property type="entry name" value="PDH_C"/>
</dbReference>
<evidence type="ECO:0000256" key="3">
    <source>
        <dbReference type="ARBA" id="ARBA00012068"/>
    </source>
</evidence>
<dbReference type="FunFam" id="1.10.3660.10:FF:000003">
    <property type="entry name" value="Prephenate dehydrogenase"/>
    <property type="match status" value="1"/>
</dbReference>
<name>A0AA43Q6N6_9GAMM</name>
<sequence>MFKRICIIGVGLIGGSIARSARQQGLCNNIVGYGRKQDEKNLQAAKRLGVIDDYTLELAEAVQGTDCVVIATPVASIESIFSQLKPLWSDDAIYTDVGSTKGSVIAAAERVFGRVPDNLVPAHPIAGAEQSGVIASVGDLFVNKRLIITPVGNTQPEAVQKIQGFWEGLGSLVSVMEVQHHDSVLAATSHLPHILAFALVDMLGHKDEQSEIFQYAASGFKDFTRIASSDPTMWQDICTANKDEIIPLIEQLKDELDKIQCLLENDDSQQLFATFTYARNARQRFLDQFNTN</sequence>
<dbReference type="GO" id="GO:0070403">
    <property type="term" value="F:NAD+ binding"/>
    <property type="evidence" value="ECO:0007669"/>
    <property type="project" value="InterPro"/>
</dbReference>
<dbReference type="PANTHER" id="PTHR21363">
    <property type="entry name" value="PREPHENATE DEHYDROGENASE"/>
    <property type="match status" value="1"/>
</dbReference>
<evidence type="ECO:0000256" key="8">
    <source>
        <dbReference type="ARBA" id="ARBA00023141"/>
    </source>
</evidence>
<dbReference type="InterPro" id="IPR003099">
    <property type="entry name" value="Prephen_DH"/>
</dbReference>
<dbReference type="AlphaFoldDB" id="A0AA43Q6N6"/>
<evidence type="ECO:0000256" key="5">
    <source>
        <dbReference type="ARBA" id="ARBA00022605"/>
    </source>
</evidence>
<comment type="caution">
    <text evidence="11">The sequence shown here is derived from an EMBL/GenBank/DDBJ whole genome shotgun (WGS) entry which is preliminary data.</text>
</comment>
<dbReference type="Proteomes" id="UP001160519">
    <property type="component" value="Unassembled WGS sequence"/>
</dbReference>
<evidence type="ECO:0000313" key="12">
    <source>
        <dbReference type="Proteomes" id="UP001160519"/>
    </source>
</evidence>
<accession>A0AA43Q6N6</accession>
<dbReference type="InterPro" id="IPR008927">
    <property type="entry name" value="6-PGluconate_DH-like_C_sf"/>
</dbReference>
<evidence type="ECO:0000256" key="2">
    <source>
        <dbReference type="ARBA" id="ARBA00007964"/>
    </source>
</evidence>
<keyword evidence="8" id="KW-0057">Aromatic amino acid biosynthesis</keyword>
<comment type="pathway">
    <text evidence="1">Amino-acid biosynthesis; L-tyrosine biosynthesis; (4-hydroxyphenyl)pyruvate from prephenate (NAD(+) route): step 1/1.</text>
</comment>
<evidence type="ECO:0000313" key="11">
    <source>
        <dbReference type="EMBL" id="MDI1230734.1"/>
    </source>
</evidence>
<dbReference type="GO" id="GO:0008977">
    <property type="term" value="F:prephenate dehydrogenase (NAD+) activity"/>
    <property type="evidence" value="ECO:0007669"/>
    <property type="project" value="UniProtKB-EC"/>
</dbReference>
<evidence type="ECO:0000256" key="1">
    <source>
        <dbReference type="ARBA" id="ARBA00005067"/>
    </source>
</evidence>
<dbReference type="PANTHER" id="PTHR21363:SF0">
    <property type="entry name" value="PREPHENATE DEHYDROGENASE [NADP(+)]"/>
    <property type="match status" value="1"/>
</dbReference>
<keyword evidence="6" id="KW-0560">Oxidoreductase</keyword>
<dbReference type="Gene3D" id="1.10.3660.10">
    <property type="entry name" value="6-phosphogluconate dehydrogenase C-terminal like domain"/>
    <property type="match status" value="1"/>
</dbReference>
<reference evidence="11" key="1">
    <citation type="submission" date="2023-01" db="EMBL/GenBank/DDBJ databases">
        <title>Biogeochemical cycle of methane in antarctic sediments.</title>
        <authorList>
            <person name="Roldan D.M."/>
            <person name="Menes R.J."/>
        </authorList>
    </citation>
    <scope>NUCLEOTIDE SEQUENCE [LARGE SCALE GENOMIC DNA]</scope>
    <source>
        <strain evidence="11">K-2018 MAG008</strain>
    </source>
</reference>
<keyword evidence="4" id="KW-0827">Tyrosine biosynthesis</keyword>
<dbReference type="PROSITE" id="PS51176">
    <property type="entry name" value="PDH_ADH"/>
    <property type="match status" value="1"/>
</dbReference>
<dbReference type="Gene3D" id="3.40.50.720">
    <property type="entry name" value="NAD(P)-binding Rossmann-like Domain"/>
    <property type="match status" value="1"/>
</dbReference>
<dbReference type="FunFam" id="3.40.50.720:FF:000208">
    <property type="entry name" value="Prephenate dehydrogenase"/>
    <property type="match status" value="1"/>
</dbReference>
<dbReference type="SUPFAM" id="SSF51735">
    <property type="entry name" value="NAD(P)-binding Rossmann-fold domains"/>
    <property type="match status" value="1"/>
</dbReference>
<dbReference type="EC" id="1.3.1.12" evidence="3"/>
<dbReference type="InterPro" id="IPR046826">
    <property type="entry name" value="PDH_N"/>
</dbReference>
<dbReference type="InterPro" id="IPR050812">
    <property type="entry name" value="Preph/Arog_dehydrog"/>
</dbReference>
<dbReference type="Pfam" id="PF20463">
    <property type="entry name" value="PDH_C"/>
    <property type="match status" value="1"/>
</dbReference>
<comment type="similarity">
    <text evidence="2">Belongs to the prephenate/arogenate dehydrogenase family.</text>
</comment>
<evidence type="ECO:0000259" key="10">
    <source>
        <dbReference type="PROSITE" id="PS51176"/>
    </source>
</evidence>
<gene>
    <name evidence="11" type="ORF">PSU93_06260</name>
</gene>
<dbReference type="InterPro" id="IPR036291">
    <property type="entry name" value="NAD(P)-bd_dom_sf"/>
</dbReference>
<proteinExistence type="inferred from homology"/>
<dbReference type="GO" id="GO:0006571">
    <property type="term" value="P:tyrosine biosynthetic process"/>
    <property type="evidence" value="ECO:0007669"/>
    <property type="project" value="UniProtKB-KW"/>
</dbReference>
<evidence type="ECO:0000256" key="4">
    <source>
        <dbReference type="ARBA" id="ARBA00022498"/>
    </source>
</evidence>
<keyword evidence="12" id="KW-1185">Reference proteome</keyword>
<dbReference type="GO" id="GO:0004665">
    <property type="term" value="F:prephenate dehydrogenase (NADP+) activity"/>
    <property type="evidence" value="ECO:0007669"/>
    <property type="project" value="InterPro"/>
</dbReference>
<evidence type="ECO:0000256" key="7">
    <source>
        <dbReference type="ARBA" id="ARBA00023027"/>
    </source>
</evidence>
<organism evidence="11 12">
    <name type="scientific">Candidatus Methylobacter titanis</name>
    <dbReference type="NCBI Taxonomy" id="3053457"/>
    <lineage>
        <taxon>Bacteria</taxon>
        <taxon>Pseudomonadati</taxon>
        <taxon>Pseudomonadota</taxon>
        <taxon>Gammaproteobacteria</taxon>
        <taxon>Methylococcales</taxon>
        <taxon>Methylococcaceae</taxon>
        <taxon>Methylobacter</taxon>
    </lineage>
</organism>
<dbReference type="Pfam" id="PF02153">
    <property type="entry name" value="PDH_N"/>
    <property type="match status" value="1"/>
</dbReference>
<evidence type="ECO:0000256" key="9">
    <source>
        <dbReference type="ARBA" id="ARBA00049260"/>
    </source>
</evidence>
<keyword evidence="5" id="KW-0028">Amino-acid biosynthesis</keyword>
<keyword evidence="7" id="KW-0520">NAD</keyword>
<dbReference type="SUPFAM" id="SSF48179">
    <property type="entry name" value="6-phosphogluconate dehydrogenase C-terminal domain-like"/>
    <property type="match status" value="1"/>
</dbReference>
<comment type="catalytic activity">
    <reaction evidence="9">
        <text>prephenate + NAD(+) = 3-(4-hydroxyphenyl)pyruvate + CO2 + NADH</text>
        <dbReference type="Rhea" id="RHEA:13869"/>
        <dbReference type="ChEBI" id="CHEBI:16526"/>
        <dbReference type="ChEBI" id="CHEBI:29934"/>
        <dbReference type="ChEBI" id="CHEBI:36242"/>
        <dbReference type="ChEBI" id="CHEBI:57540"/>
        <dbReference type="ChEBI" id="CHEBI:57945"/>
        <dbReference type="EC" id="1.3.1.12"/>
    </reaction>
</comment>
<evidence type="ECO:0000256" key="6">
    <source>
        <dbReference type="ARBA" id="ARBA00023002"/>
    </source>
</evidence>
<feature type="domain" description="Prephenate/arogenate dehydrogenase" evidence="10">
    <location>
        <begin position="3"/>
        <end position="292"/>
    </location>
</feature>
<dbReference type="EMBL" id="JAQSDF010000013">
    <property type="protein sequence ID" value="MDI1230734.1"/>
    <property type="molecule type" value="Genomic_DNA"/>
</dbReference>